<evidence type="ECO:0000313" key="2">
    <source>
        <dbReference type="EMBL" id="GGY10157.1"/>
    </source>
</evidence>
<sequence>MEIVSFKSLYGQADILRGQRCGSLSRCRWLGRSLARDRGAVKRQKKNYSENNELALPEDDRLEENNGN</sequence>
<proteinExistence type="predicted"/>
<keyword evidence="3" id="KW-1185">Reference proteome</keyword>
<name>A0A918U871_9NEIS</name>
<feature type="region of interest" description="Disordered" evidence="1">
    <location>
        <begin position="40"/>
        <end position="68"/>
    </location>
</feature>
<evidence type="ECO:0000256" key="1">
    <source>
        <dbReference type="SAM" id="MobiDB-lite"/>
    </source>
</evidence>
<comment type="caution">
    <text evidence="2">The sequence shown here is derived from an EMBL/GenBank/DDBJ whole genome shotgun (WGS) entry which is preliminary data.</text>
</comment>
<dbReference type="Proteomes" id="UP000645257">
    <property type="component" value="Unassembled WGS sequence"/>
</dbReference>
<dbReference type="EMBL" id="BMYX01000004">
    <property type="protein sequence ID" value="GGY10157.1"/>
    <property type="molecule type" value="Genomic_DNA"/>
</dbReference>
<accession>A0A918U871</accession>
<protein>
    <submittedName>
        <fullName evidence="2">Uncharacterized protein</fullName>
    </submittedName>
</protein>
<evidence type="ECO:0000313" key="3">
    <source>
        <dbReference type="Proteomes" id="UP000645257"/>
    </source>
</evidence>
<gene>
    <name evidence="2" type="ORF">GCM10011289_11360</name>
</gene>
<organism evidence="2 3">
    <name type="scientific">Paludibacterium paludis</name>
    <dbReference type="NCBI Taxonomy" id="1225769"/>
    <lineage>
        <taxon>Bacteria</taxon>
        <taxon>Pseudomonadati</taxon>
        <taxon>Pseudomonadota</taxon>
        <taxon>Betaproteobacteria</taxon>
        <taxon>Neisseriales</taxon>
        <taxon>Chromobacteriaceae</taxon>
        <taxon>Paludibacterium</taxon>
    </lineage>
</organism>
<dbReference type="AlphaFoldDB" id="A0A918U871"/>
<reference evidence="2" key="2">
    <citation type="submission" date="2020-09" db="EMBL/GenBank/DDBJ databases">
        <authorList>
            <person name="Sun Q."/>
            <person name="Kim S."/>
        </authorList>
    </citation>
    <scope>NUCLEOTIDE SEQUENCE</scope>
    <source>
        <strain evidence="2">KCTC 32182</strain>
    </source>
</reference>
<reference evidence="2" key="1">
    <citation type="journal article" date="2014" name="Int. J. Syst. Evol. Microbiol.">
        <title>Complete genome sequence of Corynebacterium casei LMG S-19264T (=DSM 44701T), isolated from a smear-ripened cheese.</title>
        <authorList>
            <consortium name="US DOE Joint Genome Institute (JGI-PGF)"/>
            <person name="Walter F."/>
            <person name="Albersmeier A."/>
            <person name="Kalinowski J."/>
            <person name="Ruckert C."/>
        </authorList>
    </citation>
    <scope>NUCLEOTIDE SEQUENCE</scope>
    <source>
        <strain evidence="2">KCTC 32182</strain>
    </source>
</reference>